<evidence type="ECO:0000256" key="11">
    <source>
        <dbReference type="ARBA" id="ARBA00041912"/>
    </source>
</evidence>
<dbReference type="Pfam" id="PF01187">
    <property type="entry name" value="MIF"/>
    <property type="match status" value="1"/>
</dbReference>
<evidence type="ECO:0000256" key="5">
    <source>
        <dbReference type="ARBA" id="ARBA00023235"/>
    </source>
</evidence>
<evidence type="ECO:0000256" key="6">
    <source>
        <dbReference type="ARBA" id="ARBA00036735"/>
    </source>
</evidence>
<evidence type="ECO:0000256" key="2">
    <source>
        <dbReference type="ARBA" id="ARBA00005851"/>
    </source>
</evidence>
<protein>
    <recommendedName>
        <fullName evidence="12">L-dopachrome isomerase</fullName>
        <ecNumber evidence="9">5.3.2.1</ecNumber>
        <ecNumber evidence="8">5.3.3.12</ecNumber>
    </recommendedName>
    <alternativeName>
        <fullName evidence="10">L-dopachrome tautomerase</fullName>
    </alternativeName>
    <alternativeName>
        <fullName evidence="11">Phenylpyruvate tautomerase</fullName>
    </alternativeName>
</protein>
<accession>A0A6V7TVU2</accession>
<dbReference type="InterPro" id="IPR001398">
    <property type="entry name" value="Macrophage_inhib_fac"/>
</dbReference>
<comment type="catalytic activity">
    <reaction evidence="7">
        <text>L-dopachrome = 5,6-dihydroxyindole-2-carboxylate</text>
        <dbReference type="Rhea" id="RHEA:13041"/>
        <dbReference type="ChEBI" id="CHEBI:16875"/>
        <dbReference type="ChEBI" id="CHEBI:57509"/>
        <dbReference type="EC" id="5.3.3.12"/>
    </reaction>
</comment>
<reference evidence="13 14" key="1">
    <citation type="submission" date="2020-08" db="EMBL/GenBank/DDBJ databases">
        <authorList>
            <person name="Koutsovoulos G."/>
            <person name="Danchin GJ E."/>
        </authorList>
    </citation>
    <scope>NUCLEOTIDE SEQUENCE [LARGE SCALE GENOMIC DNA]</scope>
</reference>
<proteinExistence type="inferred from homology"/>
<dbReference type="OrthoDB" id="255819at2759"/>
<evidence type="ECO:0000256" key="7">
    <source>
        <dbReference type="ARBA" id="ARBA00036823"/>
    </source>
</evidence>
<dbReference type="EC" id="5.3.3.12" evidence="8"/>
<keyword evidence="4" id="KW-0964">Secreted</keyword>
<dbReference type="AlphaFoldDB" id="A0A6V7TVU2"/>
<evidence type="ECO:0000313" key="14">
    <source>
        <dbReference type="Proteomes" id="UP000580250"/>
    </source>
</evidence>
<evidence type="ECO:0000256" key="10">
    <source>
        <dbReference type="ARBA" id="ARBA00041631"/>
    </source>
</evidence>
<sequence length="76" mass="7964">MPILQVFTNIASKSIPSEFSQAAKIIANLTGKKENSVMVLVNAGNVGCFGGSTDPFIYAELQSIGGFTDPNKVTGK</sequence>
<dbReference type="GO" id="GO:0004167">
    <property type="term" value="F:dopachrome isomerase activity"/>
    <property type="evidence" value="ECO:0007669"/>
    <property type="project" value="UniProtKB-EC"/>
</dbReference>
<evidence type="ECO:0000313" key="13">
    <source>
        <dbReference type="EMBL" id="CAD2136394.1"/>
    </source>
</evidence>
<comment type="similarity">
    <text evidence="2">Belongs to the MIF family.</text>
</comment>
<evidence type="ECO:0000256" key="12">
    <source>
        <dbReference type="ARBA" id="ARBA00042730"/>
    </source>
</evidence>
<dbReference type="PANTHER" id="PTHR11954:SF6">
    <property type="entry name" value="MACROPHAGE MIGRATION INHIBITORY FACTOR"/>
    <property type="match status" value="1"/>
</dbReference>
<keyword evidence="3" id="KW-0202">Cytokine</keyword>
<name>A0A6V7TVU2_MELEN</name>
<comment type="subcellular location">
    <subcellularLocation>
        <location evidence="1">Secreted</location>
    </subcellularLocation>
</comment>
<evidence type="ECO:0000256" key="9">
    <source>
        <dbReference type="ARBA" id="ARBA00039086"/>
    </source>
</evidence>
<evidence type="ECO:0000256" key="3">
    <source>
        <dbReference type="ARBA" id="ARBA00022514"/>
    </source>
</evidence>
<dbReference type="GO" id="GO:0005615">
    <property type="term" value="C:extracellular space"/>
    <property type="evidence" value="ECO:0007669"/>
    <property type="project" value="UniProtKB-KW"/>
</dbReference>
<gene>
    <name evidence="13" type="ORF">MENT_LOCUS5041</name>
</gene>
<dbReference type="EC" id="5.3.2.1" evidence="9"/>
<dbReference type="GO" id="GO:0005125">
    <property type="term" value="F:cytokine activity"/>
    <property type="evidence" value="ECO:0007669"/>
    <property type="project" value="UniProtKB-KW"/>
</dbReference>
<dbReference type="InterPro" id="IPR014347">
    <property type="entry name" value="Tautomerase/MIF_sf"/>
</dbReference>
<comment type="catalytic activity">
    <reaction evidence="6">
        <text>3-phenylpyruvate = enol-phenylpyruvate</text>
        <dbReference type="Rhea" id="RHEA:17097"/>
        <dbReference type="ChEBI" id="CHEBI:16815"/>
        <dbReference type="ChEBI" id="CHEBI:18005"/>
        <dbReference type="EC" id="5.3.2.1"/>
    </reaction>
</comment>
<evidence type="ECO:0000256" key="8">
    <source>
        <dbReference type="ARBA" id="ARBA00038932"/>
    </source>
</evidence>
<evidence type="ECO:0000256" key="1">
    <source>
        <dbReference type="ARBA" id="ARBA00004613"/>
    </source>
</evidence>
<dbReference type="Proteomes" id="UP000580250">
    <property type="component" value="Unassembled WGS sequence"/>
</dbReference>
<dbReference type="SUPFAM" id="SSF55331">
    <property type="entry name" value="Tautomerase/MIF"/>
    <property type="match status" value="1"/>
</dbReference>
<dbReference type="Gene3D" id="3.30.429.10">
    <property type="entry name" value="Macrophage Migration Inhibitory Factor"/>
    <property type="match status" value="1"/>
</dbReference>
<evidence type="ECO:0000256" key="4">
    <source>
        <dbReference type="ARBA" id="ARBA00022525"/>
    </source>
</evidence>
<dbReference type="PANTHER" id="PTHR11954">
    <property type="entry name" value="D-DOPACHROME DECARBOXYLASE"/>
    <property type="match status" value="1"/>
</dbReference>
<comment type="caution">
    <text evidence="13">The sequence shown here is derived from an EMBL/GenBank/DDBJ whole genome shotgun (WGS) entry which is preliminary data.</text>
</comment>
<dbReference type="EMBL" id="CAJEWN010000018">
    <property type="protein sequence ID" value="CAD2136394.1"/>
    <property type="molecule type" value="Genomic_DNA"/>
</dbReference>
<keyword evidence="5" id="KW-0413">Isomerase</keyword>
<organism evidence="13 14">
    <name type="scientific">Meloidogyne enterolobii</name>
    <name type="common">Root-knot nematode worm</name>
    <name type="synonym">Meloidogyne mayaguensis</name>
    <dbReference type="NCBI Taxonomy" id="390850"/>
    <lineage>
        <taxon>Eukaryota</taxon>
        <taxon>Metazoa</taxon>
        <taxon>Ecdysozoa</taxon>
        <taxon>Nematoda</taxon>
        <taxon>Chromadorea</taxon>
        <taxon>Rhabditida</taxon>
        <taxon>Tylenchina</taxon>
        <taxon>Tylenchomorpha</taxon>
        <taxon>Tylenchoidea</taxon>
        <taxon>Meloidogynidae</taxon>
        <taxon>Meloidogyninae</taxon>
        <taxon>Meloidogyne</taxon>
    </lineage>
</organism>
<dbReference type="GO" id="GO:0050178">
    <property type="term" value="F:phenylpyruvate tautomerase activity"/>
    <property type="evidence" value="ECO:0007669"/>
    <property type="project" value="UniProtKB-EC"/>
</dbReference>